<reference evidence="2 3" key="1">
    <citation type="submission" date="2023-03" db="EMBL/GenBank/DDBJ databases">
        <title>WGS of Gossypium arboreum.</title>
        <authorList>
            <person name="Yu D."/>
        </authorList>
    </citation>
    <scope>NUCLEOTIDE SEQUENCE [LARGE SCALE GENOMIC DNA]</scope>
    <source>
        <tissue evidence="2">Leaf</tissue>
    </source>
</reference>
<protein>
    <submittedName>
        <fullName evidence="2">Uncharacterized protein</fullName>
    </submittedName>
</protein>
<feature type="compositionally biased region" description="Basic and acidic residues" evidence="1">
    <location>
        <begin position="1"/>
        <end position="10"/>
    </location>
</feature>
<feature type="region of interest" description="Disordered" evidence="1">
    <location>
        <begin position="1"/>
        <end position="69"/>
    </location>
</feature>
<dbReference type="EMBL" id="JARKNE010000012">
    <property type="protein sequence ID" value="KAK5775042.1"/>
    <property type="molecule type" value="Genomic_DNA"/>
</dbReference>
<accession>A0ABR0MMG0</accession>
<proteinExistence type="predicted"/>
<evidence type="ECO:0000313" key="3">
    <source>
        <dbReference type="Proteomes" id="UP001358586"/>
    </source>
</evidence>
<comment type="caution">
    <text evidence="2">The sequence shown here is derived from an EMBL/GenBank/DDBJ whole genome shotgun (WGS) entry which is preliminary data.</text>
</comment>
<name>A0ABR0MMG0_GOSAR</name>
<evidence type="ECO:0000313" key="2">
    <source>
        <dbReference type="EMBL" id="KAK5775042.1"/>
    </source>
</evidence>
<evidence type="ECO:0000256" key="1">
    <source>
        <dbReference type="SAM" id="MobiDB-lite"/>
    </source>
</evidence>
<feature type="compositionally biased region" description="Basic and acidic residues" evidence="1">
    <location>
        <begin position="22"/>
        <end position="39"/>
    </location>
</feature>
<dbReference type="Proteomes" id="UP001358586">
    <property type="component" value="Chromosome 12"/>
</dbReference>
<sequence length="69" mass="8184">MEDDDPKPYVDDMEVAFSPERPSTKEVGFRNQGKDESRNRPPQQTYKRVASREKEKQVIESELDFDEDY</sequence>
<organism evidence="2 3">
    <name type="scientific">Gossypium arboreum</name>
    <name type="common">Tree cotton</name>
    <name type="synonym">Gossypium nanking</name>
    <dbReference type="NCBI Taxonomy" id="29729"/>
    <lineage>
        <taxon>Eukaryota</taxon>
        <taxon>Viridiplantae</taxon>
        <taxon>Streptophyta</taxon>
        <taxon>Embryophyta</taxon>
        <taxon>Tracheophyta</taxon>
        <taxon>Spermatophyta</taxon>
        <taxon>Magnoliopsida</taxon>
        <taxon>eudicotyledons</taxon>
        <taxon>Gunneridae</taxon>
        <taxon>Pentapetalae</taxon>
        <taxon>rosids</taxon>
        <taxon>malvids</taxon>
        <taxon>Malvales</taxon>
        <taxon>Malvaceae</taxon>
        <taxon>Malvoideae</taxon>
        <taxon>Gossypium</taxon>
    </lineage>
</organism>
<gene>
    <name evidence="2" type="ORF">PVK06_042909</name>
</gene>
<feature type="compositionally biased region" description="Basic and acidic residues" evidence="1">
    <location>
        <begin position="50"/>
        <end position="59"/>
    </location>
</feature>
<keyword evidence="3" id="KW-1185">Reference proteome</keyword>